<evidence type="ECO:0000256" key="7">
    <source>
        <dbReference type="ARBA" id="ARBA00023186"/>
    </source>
</evidence>
<dbReference type="GO" id="GO:0140662">
    <property type="term" value="F:ATP-dependent protein folding chaperone"/>
    <property type="evidence" value="ECO:0007669"/>
    <property type="project" value="InterPro"/>
</dbReference>
<evidence type="ECO:0000313" key="9">
    <source>
        <dbReference type="EMBL" id="SUZ95696.1"/>
    </source>
</evidence>
<dbReference type="GO" id="GO:0016887">
    <property type="term" value="F:ATP hydrolysis activity"/>
    <property type="evidence" value="ECO:0007669"/>
    <property type="project" value="InterPro"/>
</dbReference>
<evidence type="ECO:0000256" key="2">
    <source>
        <dbReference type="ARBA" id="ARBA00008239"/>
    </source>
</evidence>
<dbReference type="Gene3D" id="3.30.565.10">
    <property type="entry name" value="Histidine kinase-like ATPase, C-terminal domain"/>
    <property type="match status" value="1"/>
</dbReference>
<dbReference type="PRINTS" id="PR00775">
    <property type="entry name" value="HEATSHOCK90"/>
</dbReference>
<dbReference type="InterPro" id="IPR001404">
    <property type="entry name" value="Hsp90_fam"/>
</dbReference>
<dbReference type="Gene3D" id="3.30.230.80">
    <property type="match status" value="1"/>
</dbReference>
<proteinExistence type="inferred from homology"/>
<dbReference type="PROSITE" id="PS00298">
    <property type="entry name" value="HSP90"/>
    <property type="match status" value="1"/>
</dbReference>
<dbReference type="GO" id="GO:0051082">
    <property type="term" value="F:unfolded protein binding"/>
    <property type="evidence" value="ECO:0007669"/>
    <property type="project" value="InterPro"/>
</dbReference>
<keyword evidence="6" id="KW-0346">Stress response</keyword>
<comment type="subcellular location">
    <subcellularLocation>
        <location evidence="1">Cytoplasm</location>
    </subcellularLocation>
</comment>
<organism evidence="9">
    <name type="scientific">marine metagenome</name>
    <dbReference type="NCBI Taxonomy" id="408172"/>
    <lineage>
        <taxon>unclassified sequences</taxon>
        <taxon>metagenomes</taxon>
        <taxon>ecological metagenomes</taxon>
    </lineage>
</organism>
<name>A0A381RV13_9ZZZZ</name>
<evidence type="ECO:0000256" key="1">
    <source>
        <dbReference type="ARBA" id="ARBA00004496"/>
    </source>
</evidence>
<dbReference type="CDD" id="cd16927">
    <property type="entry name" value="HATPase_Hsp90-like"/>
    <property type="match status" value="1"/>
</dbReference>
<accession>A0A381RV13</accession>
<keyword evidence="5" id="KW-0067">ATP-binding</keyword>
<feature type="domain" description="Histidine kinase/HSP90-like ATPase" evidence="8">
    <location>
        <begin position="24"/>
        <end position="180"/>
    </location>
</feature>
<dbReference type="SUPFAM" id="SSF54211">
    <property type="entry name" value="Ribosomal protein S5 domain 2-like"/>
    <property type="match status" value="1"/>
</dbReference>
<dbReference type="SMART" id="SM00387">
    <property type="entry name" value="HATPase_c"/>
    <property type="match status" value="1"/>
</dbReference>
<dbReference type="Gene3D" id="1.20.120.790">
    <property type="entry name" value="Heat shock protein 90, C-terminal domain"/>
    <property type="match status" value="1"/>
</dbReference>
<dbReference type="Gene3D" id="3.40.50.11260">
    <property type="match status" value="1"/>
</dbReference>
<evidence type="ECO:0000256" key="3">
    <source>
        <dbReference type="ARBA" id="ARBA00022490"/>
    </source>
</evidence>
<keyword evidence="4" id="KW-0547">Nucleotide-binding</keyword>
<dbReference type="SUPFAM" id="SSF110942">
    <property type="entry name" value="HSP90 C-terminal domain"/>
    <property type="match status" value="1"/>
</dbReference>
<reference evidence="9" key="1">
    <citation type="submission" date="2018-05" db="EMBL/GenBank/DDBJ databases">
        <authorList>
            <person name="Lanie J.A."/>
            <person name="Ng W.-L."/>
            <person name="Kazmierczak K.M."/>
            <person name="Andrzejewski T.M."/>
            <person name="Davidsen T.M."/>
            <person name="Wayne K.J."/>
            <person name="Tettelin H."/>
            <person name="Glass J.I."/>
            <person name="Rusch D."/>
            <person name="Podicherti R."/>
            <person name="Tsui H.-C.T."/>
            <person name="Winkler M.E."/>
        </authorList>
    </citation>
    <scope>NUCLEOTIDE SEQUENCE</scope>
</reference>
<dbReference type="InterPro" id="IPR037196">
    <property type="entry name" value="HSP90_C"/>
</dbReference>
<dbReference type="PIRSF" id="PIRSF002583">
    <property type="entry name" value="Hsp90"/>
    <property type="match status" value="1"/>
</dbReference>
<dbReference type="InterPro" id="IPR036890">
    <property type="entry name" value="HATPase_C_sf"/>
</dbReference>
<protein>
    <recommendedName>
        <fullName evidence="8">Histidine kinase/HSP90-like ATPase domain-containing protein</fullName>
    </recommendedName>
</protein>
<dbReference type="InterPro" id="IPR019805">
    <property type="entry name" value="Heat_shock_protein_90_CS"/>
</dbReference>
<dbReference type="InterPro" id="IPR020568">
    <property type="entry name" value="Ribosomal_Su5_D2-typ_SF"/>
</dbReference>
<dbReference type="Pfam" id="PF13589">
    <property type="entry name" value="HATPase_c_3"/>
    <property type="match status" value="1"/>
</dbReference>
<dbReference type="AlphaFoldDB" id="A0A381RV13"/>
<sequence>MSQHTFQTEVSQLLHLIIHSLYSHKEIFLRELISNSSDALDKLRYLTLTKDEYKSLSFEPKLNLEFKEGDNPTITITDSGIGMSKKELQDNLGTIARSGTKSFLTKLSGDAKKDSQLIGQFGVGFYSSFMVADRVDVVSKKAGNKEAWKWTSDGQSGFEIVKDVKKDNGTVITLYLNEEGKEFASRWQIESLVKKYSDHIDFPIFLTYSEIDYDKDGNEKSRNLKTDQINDAKAFWTRSKNDLKDKDYREFYKSMANDMEDPYDWIHFRAEGSLEFTILFYIPKNASPDIYRADYQSGVKLYVNRVFITDDDKELLPTWLRFVKGIIDSSDLPLNVSREILQQNRIMAKIRSNSVKKILDKLKTIAGDKEKYAQFYEQYGRLIKEGVYQDFEHKEALTDLLRFNSTKEEGLVSLREYTGRMREEQKSIYYITGQNQISLQNSPLLEMYDKKDIEVLILDDEIDEIIITGVPKYDDKELKSVNRSGAADDFSDDSDKDTQKSLKPVLKKIKKLLGEKVKDVKVSNRLNDSPSCIVADENDPTAQMQEMMRSMGQPDMPQIMPILEINPSHEIVLKLKEKTKQKSFDNVALLLYEQALIQEGVKLEDPAGFVKRLNSVIAETL</sequence>
<dbReference type="GO" id="GO:0005524">
    <property type="term" value="F:ATP binding"/>
    <property type="evidence" value="ECO:0007669"/>
    <property type="project" value="UniProtKB-KW"/>
</dbReference>
<dbReference type="GO" id="GO:0005737">
    <property type="term" value="C:cytoplasm"/>
    <property type="evidence" value="ECO:0007669"/>
    <property type="project" value="UniProtKB-SubCell"/>
</dbReference>
<dbReference type="Pfam" id="PF00183">
    <property type="entry name" value="HSP90"/>
    <property type="match status" value="1"/>
</dbReference>
<keyword evidence="3" id="KW-0963">Cytoplasm</keyword>
<keyword evidence="7" id="KW-0143">Chaperone</keyword>
<dbReference type="NCBIfam" id="NF003555">
    <property type="entry name" value="PRK05218.1"/>
    <property type="match status" value="1"/>
</dbReference>
<evidence type="ECO:0000256" key="5">
    <source>
        <dbReference type="ARBA" id="ARBA00022840"/>
    </source>
</evidence>
<dbReference type="FunFam" id="3.30.565.10:FF:000009">
    <property type="entry name" value="Molecular chaperone HtpG"/>
    <property type="match status" value="1"/>
</dbReference>
<dbReference type="EMBL" id="UINC01002347">
    <property type="protein sequence ID" value="SUZ95696.1"/>
    <property type="molecule type" value="Genomic_DNA"/>
</dbReference>
<comment type="similarity">
    <text evidence="2">Belongs to the heat shock protein 90 family.</text>
</comment>
<evidence type="ECO:0000256" key="4">
    <source>
        <dbReference type="ARBA" id="ARBA00022741"/>
    </source>
</evidence>
<dbReference type="PANTHER" id="PTHR11528">
    <property type="entry name" value="HEAT SHOCK PROTEIN 90 FAMILY MEMBER"/>
    <property type="match status" value="1"/>
</dbReference>
<evidence type="ECO:0000256" key="6">
    <source>
        <dbReference type="ARBA" id="ARBA00023016"/>
    </source>
</evidence>
<dbReference type="InterPro" id="IPR020575">
    <property type="entry name" value="Hsp90_N"/>
</dbReference>
<evidence type="ECO:0000259" key="8">
    <source>
        <dbReference type="SMART" id="SM00387"/>
    </source>
</evidence>
<dbReference type="SUPFAM" id="SSF55874">
    <property type="entry name" value="ATPase domain of HSP90 chaperone/DNA topoisomerase II/histidine kinase"/>
    <property type="match status" value="1"/>
</dbReference>
<dbReference type="HAMAP" id="MF_00505">
    <property type="entry name" value="HSP90"/>
    <property type="match status" value="1"/>
</dbReference>
<gene>
    <name evidence="9" type="ORF">METZ01_LOCUS48550</name>
</gene>
<dbReference type="InterPro" id="IPR003594">
    <property type="entry name" value="HATPase_dom"/>
</dbReference>